<keyword evidence="6" id="KW-0446">Lipid-binding</keyword>
<sequence>MTLIDSLPQDVKSLIPKENADFCHSLSAEEAGHLKDLLGKHKTFCNIDGLMEDCQGVCASLHGKFQSLLGANSARLSGLSDEAKGFAKECMAYVCEVQQALLHGNPVNSGKAAAIRTKFASLSNTDQEALKKNNPDIQF</sequence>
<evidence type="ECO:0000313" key="7">
    <source>
        <dbReference type="Proteomes" id="UP000887575"/>
    </source>
</evidence>
<dbReference type="Gene3D" id="1.20.120.1100">
    <property type="match status" value="1"/>
</dbReference>
<keyword evidence="5" id="KW-0175">Coiled coil</keyword>
<organism evidence="7 8">
    <name type="scientific">Mesorhabditis belari</name>
    <dbReference type="NCBI Taxonomy" id="2138241"/>
    <lineage>
        <taxon>Eukaryota</taxon>
        <taxon>Metazoa</taxon>
        <taxon>Ecdysozoa</taxon>
        <taxon>Nematoda</taxon>
        <taxon>Chromadorea</taxon>
        <taxon>Rhabditida</taxon>
        <taxon>Rhabditina</taxon>
        <taxon>Rhabditomorpha</taxon>
        <taxon>Rhabditoidea</taxon>
        <taxon>Rhabditidae</taxon>
        <taxon>Mesorhabditinae</taxon>
        <taxon>Mesorhabditis</taxon>
    </lineage>
</organism>
<protein>
    <submittedName>
        <fullName evidence="8">Uncharacterized protein</fullName>
    </submittedName>
</protein>
<dbReference type="GO" id="GO:0005576">
    <property type="term" value="C:extracellular region"/>
    <property type="evidence" value="ECO:0007669"/>
    <property type="project" value="UniProtKB-SubCell"/>
</dbReference>
<keyword evidence="7" id="KW-1185">Reference proteome</keyword>
<evidence type="ECO:0000313" key="8">
    <source>
        <dbReference type="WBParaSite" id="MBELARI_LOCUS16187"/>
    </source>
</evidence>
<keyword evidence="3" id="KW-0964">Secreted</keyword>
<evidence type="ECO:0000256" key="4">
    <source>
        <dbReference type="ARBA" id="ARBA00022729"/>
    </source>
</evidence>
<keyword evidence="4" id="KW-0732">Signal</keyword>
<dbReference type="Proteomes" id="UP000887575">
    <property type="component" value="Unassembled WGS sequence"/>
</dbReference>
<comment type="subcellular location">
    <subcellularLocation>
        <location evidence="1">Secreted</location>
    </subcellularLocation>
</comment>
<evidence type="ECO:0000256" key="5">
    <source>
        <dbReference type="ARBA" id="ARBA00023054"/>
    </source>
</evidence>
<evidence type="ECO:0000256" key="3">
    <source>
        <dbReference type="ARBA" id="ARBA00022525"/>
    </source>
</evidence>
<proteinExistence type="inferred from homology"/>
<dbReference type="Pfam" id="PF05823">
    <property type="entry name" value="Gp-FAR-1"/>
    <property type="match status" value="1"/>
</dbReference>
<accession>A0AAF3J4T0</accession>
<comment type="similarity">
    <text evidence="2">Belongs to the fatty-acid and retinol-binding protein (FARBP) family.</text>
</comment>
<evidence type="ECO:0000256" key="2">
    <source>
        <dbReference type="ARBA" id="ARBA00006648"/>
    </source>
</evidence>
<name>A0AAF3J4T0_9BILA</name>
<reference evidence="8" key="1">
    <citation type="submission" date="2024-02" db="UniProtKB">
        <authorList>
            <consortium name="WormBaseParasite"/>
        </authorList>
    </citation>
    <scope>IDENTIFICATION</scope>
</reference>
<evidence type="ECO:0000256" key="6">
    <source>
        <dbReference type="ARBA" id="ARBA00023121"/>
    </source>
</evidence>
<dbReference type="InterPro" id="IPR008632">
    <property type="entry name" value="Gp-FAR-1"/>
</dbReference>
<evidence type="ECO:0000256" key="1">
    <source>
        <dbReference type="ARBA" id="ARBA00004613"/>
    </source>
</evidence>
<dbReference type="AlphaFoldDB" id="A0AAF3J4T0"/>
<dbReference type="GO" id="GO:0008289">
    <property type="term" value="F:lipid binding"/>
    <property type="evidence" value="ECO:0007669"/>
    <property type="project" value="UniProtKB-KW"/>
</dbReference>
<dbReference type="WBParaSite" id="MBELARI_LOCUS16187">
    <property type="protein sequence ID" value="MBELARI_LOCUS16187"/>
    <property type="gene ID" value="MBELARI_LOCUS16187"/>
</dbReference>